<organism evidence="2 3">
    <name type="scientific">Cloeon dipterum</name>
    <dbReference type="NCBI Taxonomy" id="197152"/>
    <lineage>
        <taxon>Eukaryota</taxon>
        <taxon>Metazoa</taxon>
        <taxon>Ecdysozoa</taxon>
        <taxon>Arthropoda</taxon>
        <taxon>Hexapoda</taxon>
        <taxon>Insecta</taxon>
        <taxon>Pterygota</taxon>
        <taxon>Palaeoptera</taxon>
        <taxon>Ephemeroptera</taxon>
        <taxon>Pisciforma</taxon>
        <taxon>Baetidae</taxon>
        <taxon>Cloeon</taxon>
    </lineage>
</organism>
<dbReference type="Proteomes" id="UP000494165">
    <property type="component" value="Unassembled WGS sequence"/>
</dbReference>
<accession>A0A8S1D8Z8</accession>
<keyword evidence="3" id="KW-1185">Reference proteome</keyword>
<feature type="compositionally biased region" description="Basic and acidic residues" evidence="1">
    <location>
        <begin position="1"/>
        <end position="12"/>
    </location>
</feature>
<evidence type="ECO:0000313" key="2">
    <source>
        <dbReference type="EMBL" id="CAB3377068.1"/>
    </source>
</evidence>
<feature type="region of interest" description="Disordered" evidence="1">
    <location>
        <begin position="1"/>
        <end position="22"/>
    </location>
</feature>
<feature type="compositionally biased region" description="Polar residues" evidence="1">
    <location>
        <begin position="13"/>
        <end position="22"/>
    </location>
</feature>
<proteinExistence type="predicted"/>
<sequence length="86" mass="9660">MKHLYETKHQQHEQQTLNNKTTSCISSNNQELGAGETKLISTVRAMLLPPAGRMNKNYYSRSIPDDAPHRLISFAPLCVQLEPAVP</sequence>
<protein>
    <submittedName>
        <fullName evidence="2">Uncharacterized protein</fullName>
    </submittedName>
</protein>
<gene>
    <name evidence="2" type="ORF">CLODIP_2_CD13685</name>
</gene>
<evidence type="ECO:0000313" key="3">
    <source>
        <dbReference type="Proteomes" id="UP000494165"/>
    </source>
</evidence>
<comment type="caution">
    <text evidence="2">The sequence shown here is derived from an EMBL/GenBank/DDBJ whole genome shotgun (WGS) entry which is preliminary data.</text>
</comment>
<evidence type="ECO:0000256" key="1">
    <source>
        <dbReference type="SAM" id="MobiDB-lite"/>
    </source>
</evidence>
<name>A0A8S1D8Z8_9INSE</name>
<dbReference type="AlphaFoldDB" id="A0A8S1D8Z8"/>
<reference evidence="2 3" key="1">
    <citation type="submission" date="2020-04" db="EMBL/GenBank/DDBJ databases">
        <authorList>
            <person name="Alioto T."/>
            <person name="Alioto T."/>
            <person name="Gomez Garrido J."/>
        </authorList>
    </citation>
    <scope>NUCLEOTIDE SEQUENCE [LARGE SCALE GENOMIC DNA]</scope>
</reference>
<dbReference type="EMBL" id="CADEPI010000138">
    <property type="protein sequence ID" value="CAB3377068.1"/>
    <property type="molecule type" value="Genomic_DNA"/>
</dbReference>